<dbReference type="Ensembl" id="ENSLLTT00000019815.1">
    <property type="protein sequence ID" value="ENSLLTP00000019110.1"/>
    <property type="gene ID" value="ENSLLTG00000014401.1"/>
</dbReference>
<protein>
    <submittedName>
        <fullName evidence="2">Uncharacterized protein</fullName>
    </submittedName>
</protein>
<dbReference type="AlphaFoldDB" id="A0A8C5SIW9"/>
<reference evidence="2" key="1">
    <citation type="submission" date="2025-08" db="UniProtKB">
        <authorList>
            <consortium name="Ensembl"/>
        </authorList>
    </citation>
    <scope>IDENTIFICATION</scope>
</reference>
<dbReference type="Proteomes" id="UP000694406">
    <property type="component" value="Unplaced"/>
</dbReference>
<keyword evidence="3" id="KW-1185">Reference proteome</keyword>
<dbReference type="GeneTree" id="ENSGT01000000221346"/>
<feature type="compositionally biased region" description="Low complexity" evidence="1">
    <location>
        <begin position="34"/>
        <end position="52"/>
    </location>
</feature>
<evidence type="ECO:0000313" key="2">
    <source>
        <dbReference type="Ensembl" id="ENSLLTP00000019110.1"/>
    </source>
</evidence>
<accession>A0A8C5SIW9</accession>
<reference evidence="2" key="2">
    <citation type="submission" date="2025-09" db="UniProtKB">
        <authorList>
            <consortium name="Ensembl"/>
        </authorList>
    </citation>
    <scope>IDENTIFICATION</scope>
</reference>
<proteinExistence type="predicted"/>
<organism evidence="2 3">
    <name type="scientific">Laticauda laticaudata</name>
    <name type="common">Blue-ringed sea krait</name>
    <name type="synonym">Blue-lipped sea krait</name>
    <dbReference type="NCBI Taxonomy" id="8630"/>
    <lineage>
        <taxon>Eukaryota</taxon>
        <taxon>Metazoa</taxon>
        <taxon>Chordata</taxon>
        <taxon>Craniata</taxon>
        <taxon>Vertebrata</taxon>
        <taxon>Euteleostomi</taxon>
        <taxon>Lepidosauria</taxon>
        <taxon>Squamata</taxon>
        <taxon>Bifurcata</taxon>
        <taxon>Unidentata</taxon>
        <taxon>Episquamata</taxon>
        <taxon>Toxicofera</taxon>
        <taxon>Serpentes</taxon>
        <taxon>Colubroidea</taxon>
        <taxon>Elapidae</taxon>
        <taxon>Laticaudinae</taxon>
        <taxon>Laticauda</taxon>
    </lineage>
</organism>
<evidence type="ECO:0000256" key="1">
    <source>
        <dbReference type="SAM" id="MobiDB-lite"/>
    </source>
</evidence>
<sequence length="102" mass="11414">ITTSRWFSRRSAAARKAARPPTTSASDTTKARRSPSATKAARSSSARRLLPLPGSPQNNTSGIILRSWLSQRCFFRRQLDFLVVVVFLLKTFCFSSKKLLLL</sequence>
<feature type="region of interest" description="Disordered" evidence="1">
    <location>
        <begin position="1"/>
        <end position="61"/>
    </location>
</feature>
<name>A0A8C5SIW9_LATLA</name>
<evidence type="ECO:0000313" key="3">
    <source>
        <dbReference type="Proteomes" id="UP000694406"/>
    </source>
</evidence>
<feature type="compositionally biased region" description="Low complexity" evidence="1">
    <location>
        <begin position="1"/>
        <end position="11"/>
    </location>
</feature>